<gene>
    <name evidence="1" type="ORF">AU381_16770</name>
</gene>
<reference evidence="1 2" key="1">
    <citation type="journal article" date="2016" name="Int. J. Syst. Evol. Microbiol.">
        <title>Ensifer glycinis sp. nov., an novel rhizobial species associated with Glycine spp.</title>
        <authorList>
            <person name="Yan H."/>
            <person name="Yan J."/>
            <person name="Sui X.H."/>
            <person name="Wang E.T."/>
            <person name="Chen W.X."/>
            <person name="Zhang X.X."/>
            <person name="Chen W.F."/>
        </authorList>
    </citation>
    <scope>NUCLEOTIDE SEQUENCE [LARGE SCALE GENOMIC DNA]</scope>
    <source>
        <strain evidence="1 2">CCBAU 23380</strain>
    </source>
</reference>
<dbReference type="EMBL" id="LPUX01000065">
    <property type="protein sequence ID" value="OAP35835.1"/>
    <property type="molecule type" value="Genomic_DNA"/>
</dbReference>
<organism evidence="1 2">
    <name type="scientific">Sinorhizobium glycinis</name>
    <dbReference type="NCBI Taxonomy" id="1472378"/>
    <lineage>
        <taxon>Bacteria</taxon>
        <taxon>Pseudomonadati</taxon>
        <taxon>Pseudomonadota</taxon>
        <taxon>Alphaproteobacteria</taxon>
        <taxon>Hyphomicrobiales</taxon>
        <taxon>Rhizobiaceae</taxon>
        <taxon>Sinorhizobium/Ensifer group</taxon>
        <taxon>Sinorhizobium</taxon>
    </lineage>
</organism>
<comment type="caution">
    <text evidence="1">The sequence shown here is derived from an EMBL/GenBank/DDBJ whole genome shotgun (WGS) entry which is preliminary data.</text>
</comment>
<keyword evidence="2" id="KW-1185">Reference proteome</keyword>
<proteinExistence type="predicted"/>
<evidence type="ECO:0000313" key="2">
    <source>
        <dbReference type="Proteomes" id="UP000094025"/>
    </source>
</evidence>
<evidence type="ECO:0000313" key="1">
    <source>
        <dbReference type="EMBL" id="OAP35835.1"/>
    </source>
</evidence>
<protein>
    <submittedName>
        <fullName evidence="1">Uncharacterized protein</fullName>
    </submittedName>
</protein>
<sequence>MASSASAAIGQSLSRGAPAMINVPRTEPGLVAAVTSHAVPTIARNWRRILAPHGVRIELSAVFTHQAPRVRFKSTHKVRALCELADLLLVVDDEDTGRRRASLIQAKMASQRGTVKISRLQDKLQLDLFQNWPIFDFEEPIYKLAKLNFHHGGPAAQCGRYGVIDRHWNGPPRSPDWSQMHPSNVPGKTAGSQTLADFIVRLVSGRAGRDATLSLRTDWSKTVDALMTITYARQFQHRATLGAARFPRGNSTTAYFLQDELLQVSVTSTGLLAEDSLPEVVVVDGPPPHRALSVLRIRVGGG</sequence>
<name>A0A178XML8_9HYPH</name>
<accession>A0A178XML8</accession>
<dbReference type="Proteomes" id="UP000094025">
    <property type="component" value="Unassembled WGS sequence"/>
</dbReference>
<dbReference type="AlphaFoldDB" id="A0A178XML8"/>